<proteinExistence type="predicted"/>
<name>A0A6C0B5Z9_9ZZZZ</name>
<dbReference type="EMBL" id="MN739081">
    <property type="protein sequence ID" value="QHS87482.1"/>
    <property type="molecule type" value="Genomic_DNA"/>
</dbReference>
<evidence type="ECO:0000313" key="1">
    <source>
        <dbReference type="EMBL" id="QHS87482.1"/>
    </source>
</evidence>
<sequence length="140" mass="16578">MSSLMNTPVKIETADLPQIFKSSRRCRFRPSNTLWVIEYVCNFDFRVRNYSDLCSVFETMRYWMFDNTPTAYFDAIFSKKRAVKKLMEENMRDIALRFPNFRPLLETSILVDDATVEEKHRLALENGYYALAEYLCQGIV</sequence>
<dbReference type="AlphaFoldDB" id="A0A6C0B5Z9"/>
<reference evidence="1" key="1">
    <citation type="journal article" date="2020" name="Nature">
        <title>Giant virus diversity and host interactions through global metagenomics.</title>
        <authorList>
            <person name="Schulz F."/>
            <person name="Roux S."/>
            <person name="Paez-Espino D."/>
            <person name="Jungbluth S."/>
            <person name="Walsh D.A."/>
            <person name="Denef V.J."/>
            <person name="McMahon K.D."/>
            <person name="Konstantinidis K.T."/>
            <person name="Eloe-Fadrosh E.A."/>
            <person name="Kyrpides N.C."/>
            <person name="Woyke T."/>
        </authorList>
    </citation>
    <scope>NUCLEOTIDE SEQUENCE</scope>
    <source>
        <strain evidence="1">GVMAG-M-3300010157-4</strain>
    </source>
</reference>
<protein>
    <submittedName>
        <fullName evidence="1">Uncharacterized protein</fullName>
    </submittedName>
</protein>
<organism evidence="1">
    <name type="scientific">viral metagenome</name>
    <dbReference type="NCBI Taxonomy" id="1070528"/>
    <lineage>
        <taxon>unclassified sequences</taxon>
        <taxon>metagenomes</taxon>
        <taxon>organismal metagenomes</taxon>
    </lineage>
</organism>
<accession>A0A6C0B5Z9</accession>